<evidence type="ECO:0000259" key="2">
    <source>
        <dbReference type="SMART" id="SM00635"/>
    </source>
</evidence>
<dbReference type="SMART" id="SM00635">
    <property type="entry name" value="BID_2"/>
    <property type="match status" value="2"/>
</dbReference>
<feature type="chain" id="PRO_5012052297" evidence="1">
    <location>
        <begin position="22"/>
        <end position="357"/>
    </location>
</feature>
<keyword evidence="1" id="KW-0732">Signal</keyword>
<reference evidence="3 4" key="1">
    <citation type="submission" date="2017-02" db="EMBL/GenBank/DDBJ databases">
        <authorList>
            <person name="Peterson S.W."/>
        </authorList>
    </citation>
    <scope>NUCLEOTIDE SEQUENCE [LARGE SCALE GENOMIC DNA]</scope>
    <source>
        <strain evidence="3 4">ATCC BAA-909</strain>
    </source>
</reference>
<dbReference type="InterPro" id="IPR003343">
    <property type="entry name" value="Big_2"/>
</dbReference>
<dbReference type="Proteomes" id="UP000190395">
    <property type="component" value="Unassembled WGS sequence"/>
</dbReference>
<organism evidence="3 4">
    <name type="scientific">Treponema berlinense</name>
    <dbReference type="NCBI Taxonomy" id="225004"/>
    <lineage>
        <taxon>Bacteria</taxon>
        <taxon>Pseudomonadati</taxon>
        <taxon>Spirochaetota</taxon>
        <taxon>Spirochaetia</taxon>
        <taxon>Spirochaetales</taxon>
        <taxon>Treponemataceae</taxon>
        <taxon>Treponema</taxon>
    </lineage>
</organism>
<proteinExistence type="predicted"/>
<dbReference type="Pfam" id="PF02368">
    <property type="entry name" value="Big_2"/>
    <property type="match status" value="2"/>
</dbReference>
<dbReference type="STRING" id="225004.SAMN02745152_01907"/>
<sequence>MKKMLRIAAALAALLAMTNFIGCKNDDDDDGDVAVTEVKITSTVTEVKVGETITLTAEVLPADATNKTVTWTSSDATVATVKEGVVTGVKAGEATITASAGGKNATVKVTVKVAATSGGETTTIAVTEVKITSTVKEVTAGETITLTAEVSPADATDKTVTWSSSDTAIATVDSTGKVTGVAAGTATITAKAGEKTDAVDVTVKAAAAPSTKVLDVVYDLTKGLPSDFPTKADTVVSADWAAPTAAPETNDITWTWVATSTRKVKNNGGLQVSNGSSAEDMITLSADSDFTVTVTYKFAGAYAADKVRCITVGDKSDSMASDTDRTKEYTLTTTAAKTATIAMNGMKLLKVETKAAN</sequence>
<dbReference type="EMBL" id="FUXC01000013">
    <property type="protein sequence ID" value="SKA01221.1"/>
    <property type="molecule type" value="Genomic_DNA"/>
</dbReference>
<dbReference type="GeneID" id="303368136"/>
<dbReference type="InterPro" id="IPR008964">
    <property type="entry name" value="Invasin/intimin_cell_adhesion"/>
</dbReference>
<keyword evidence="4" id="KW-1185">Reference proteome</keyword>
<feature type="domain" description="BIG2" evidence="2">
    <location>
        <begin position="125"/>
        <end position="202"/>
    </location>
</feature>
<dbReference type="OrthoDB" id="1072268at2"/>
<dbReference type="SUPFAM" id="SSF49373">
    <property type="entry name" value="Invasin/intimin cell-adhesion fragments"/>
    <property type="match status" value="2"/>
</dbReference>
<protein>
    <submittedName>
        <fullName evidence="3">Ig-like domain (Group 2)</fullName>
    </submittedName>
</protein>
<name>A0A1T4QCE8_9SPIR</name>
<feature type="domain" description="BIG2" evidence="2">
    <location>
        <begin position="34"/>
        <end position="110"/>
    </location>
</feature>
<accession>A0A1T4QCE8</accession>
<dbReference type="RefSeq" id="WP_159443524.1">
    <property type="nucleotide sequence ID" value="NZ_FUXC01000013.1"/>
</dbReference>
<gene>
    <name evidence="3" type="ORF">SAMN02745152_01907</name>
</gene>
<dbReference type="Gene3D" id="2.60.40.1080">
    <property type="match status" value="2"/>
</dbReference>
<evidence type="ECO:0000313" key="3">
    <source>
        <dbReference type="EMBL" id="SKA01221.1"/>
    </source>
</evidence>
<evidence type="ECO:0000256" key="1">
    <source>
        <dbReference type="SAM" id="SignalP"/>
    </source>
</evidence>
<feature type="signal peptide" evidence="1">
    <location>
        <begin position="1"/>
        <end position="21"/>
    </location>
</feature>
<evidence type="ECO:0000313" key="4">
    <source>
        <dbReference type="Proteomes" id="UP000190395"/>
    </source>
</evidence>
<dbReference type="AlphaFoldDB" id="A0A1T4QCE8"/>